<feature type="region of interest" description="Disordered" evidence="1">
    <location>
        <begin position="29"/>
        <end position="57"/>
    </location>
</feature>
<evidence type="ECO:0000313" key="3">
    <source>
        <dbReference type="Proteomes" id="UP000463700"/>
    </source>
</evidence>
<name>A0A6N6WB20_9BURK</name>
<evidence type="ECO:0000313" key="2">
    <source>
        <dbReference type="EMBL" id="KAE8757663.1"/>
    </source>
</evidence>
<dbReference type="AlphaFoldDB" id="A0A6N6WB20"/>
<reference evidence="2 3" key="1">
    <citation type="journal article" date="2020" name="Int. J. Syst. Evol. Microbiol.">
        <title>Paraburkholderia madseniana sp. nov., a phenolic acid-degrading bacterium isolated from acidic forest soil.</title>
        <authorList>
            <person name="Wilhelm R.C."/>
            <person name="Murphy S.J.L."/>
            <person name="Feriancek N.M."/>
            <person name="Karasz D.C."/>
            <person name="DeRito C.M."/>
            <person name="Newman J.D."/>
            <person name="Buckley D.H."/>
        </authorList>
    </citation>
    <scope>NUCLEOTIDE SEQUENCE [LARGE SCALE GENOMIC DNA]</scope>
    <source>
        <strain evidence="2 3">RP11</strain>
    </source>
</reference>
<feature type="compositionally biased region" description="Polar residues" evidence="1">
    <location>
        <begin position="29"/>
        <end position="46"/>
    </location>
</feature>
<comment type="caution">
    <text evidence="2">The sequence shown here is derived from an EMBL/GenBank/DDBJ whole genome shotgun (WGS) entry which is preliminary data.</text>
</comment>
<protein>
    <submittedName>
        <fullName evidence="2">Uncharacterized protein</fullName>
    </submittedName>
</protein>
<proteinExistence type="predicted"/>
<sequence>MLRHITATTRTVLAITTLTGLVAIDQAVTSHRSSVSAPKQTQTTLTDDARGSPMDAGNAPLSSLQLAVLLEGFNWQALNDAAQAAYARTP</sequence>
<organism evidence="2 3">
    <name type="scientific">Paraburkholderia madseniana</name>
    <dbReference type="NCBI Taxonomy" id="2599607"/>
    <lineage>
        <taxon>Bacteria</taxon>
        <taxon>Pseudomonadati</taxon>
        <taxon>Pseudomonadota</taxon>
        <taxon>Betaproteobacteria</taxon>
        <taxon>Burkholderiales</taxon>
        <taxon>Burkholderiaceae</taxon>
        <taxon>Paraburkholderia</taxon>
    </lineage>
</organism>
<evidence type="ECO:0000256" key="1">
    <source>
        <dbReference type="SAM" id="MobiDB-lite"/>
    </source>
</evidence>
<dbReference type="OrthoDB" id="9954879at2"/>
<dbReference type="EMBL" id="VOSW01000043">
    <property type="protein sequence ID" value="KAE8757663.1"/>
    <property type="molecule type" value="Genomic_DNA"/>
</dbReference>
<gene>
    <name evidence="2" type="ORF">FSO04_22465</name>
</gene>
<accession>A0A6N6WB20</accession>
<dbReference type="Proteomes" id="UP000463700">
    <property type="component" value="Unassembled WGS sequence"/>
</dbReference>
<dbReference type="RefSeq" id="WP_154562600.1">
    <property type="nucleotide sequence ID" value="NZ_JAMXWG010000015.1"/>
</dbReference>